<protein>
    <submittedName>
        <fullName evidence="2">Uncharacterized protein</fullName>
    </submittedName>
</protein>
<gene>
    <name evidence="2" type="ordered locus">BpOF4_05205</name>
</gene>
<dbReference type="Proteomes" id="UP000001544">
    <property type="component" value="Chromosome"/>
</dbReference>
<name>D3FY80_ALKPO</name>
<reference evidence="2 3" key="1">
    <citation type="journal article" date="2011" name="Environ. Microbiol.">
        <title>Genome of alkaliphilic Bacillus pseudofirmus OF4 reveals adaptations that support the ability to grow in an external pH range from 7.5 to 11.4.</title>
        <authorList>
            <person name="Janto B."/>
            <person name="Ahmed A."/>
            <person name="Ito M."/>
            <person name="Liu J."/>
            <person name="Hicks D.B."/>
            <person name="Pagni S."/>
            <person name="Fackelmayer O.J."/>
            <person name="Smith T.A."/>
            <person name="Earl J."/>
            <person name="Elbourne L.D."/>
            <person name="Hassan K."/>
            <person name="Paulsen I.T."/>
            <person name="Kolsto A.B."/>
            <person name="Tourasse N.J."/>
            <person name="Ehrlich G.D."/>
            <person name="Boissy R."/>
            <person name="Ivey D.M."/>
            <person name="Li G."/>
            <person name="Xue Y."/>
            <person name="Ma Y."/>
            <person name="Hu F.Z."/>
            <person name="Krulwich T.A."/>
        </authorList>
    </citation>
    <scope>NUCLEOTIDE SEQUENCE [LARGE SCALE GENOMIC DNA]</scope>
    <source>
        <strain evidence="3">ATCC BAA-2126 / JCM 17055 / OF4</strain>
    </source>
</reference>
<dbReference type="EMBL" id="CP001878">
    <property type="protein sequence ID" value="ADC49103.1"/>
    <property type="molecule type" value="Genomic_DNA"/>
</dbReference>
<dbReference type="AlphaFoldDB" id="D3FY80"/>
<feature type="region of interest" description="Disordered" evidence="1">
    <location>
        <begin position="1"/>
        <end position="23"/>
    </location>
</feature>
<dbReference type="KEGG" id="bpf:BpOF4_05205"/>
<evidence type="ECO:0000313" key="2">
    <source>
        <dbReference type="EMBL" id="ADC49103.1"/>
    </source>
</evidence>
<dbReference type="HOGENOM" id="CLU_2803586_0_0_9"/>
<evidence type="ECO:0000256" key="1">
    <source>
        <dbReference type="SAM" id="MobiDB-lite"/>
    </source>
</evidence>
<sequence length="67" mass="7249">MRVTREIPQEQSDEEAPGPPAESVRLQWKSTTMAGKCISGAASTLKHYEVFSSGNTIQPAFVMLGVP</sequence>
<keyword evidence="3" id="KW-1185">Reference proteome</keyword>
<proteinExistence type="predicted"/>
<organism evidence="2 3">
    <name type="scientific">Alkalihalophilus pseudofirmus (strain ATCC BAA-2126 / JCM 17055 / OF4)</name>
    <name type="common">Bacillus pseudofirmus</name>
    <dbReference type="NCBI Taxonomy" id="398511"/>
    <lineage>
        <taxon>Bacteria</taxon>
        <taxon>Bacillati</taxon>
        <taxon>Bacillota</taxon>
        <taxon>Bacilli</taxon>
        <taxon>Bacillales</taxon>
        <taxon>Bacillaceae</taxon>
        <taxon>Alkalihalophilus</taxon>
    </lineage>
</organism>
<evidence type="ECO:0000313" key="3">
    <source>
        <dbReference type="Proteomes" id="UP000001544"/>
    </source>
</evidence>
<accession>D3FY80</accession>